<evidence type="ECO:0000259" key="1">
    <source>
        <dbReference type="Pfam" id="PF00717"/>
    </source>
</evidence>
<gene>
    <name evidence="2" type="primary">impA</name>
    <name evidence="2" type="ordered locus">HS_1092</name>
</gene>
<organism evidence="2">
    <name type="scientific">Histophilus somni (strain 129Pt)</name>
    <name type="common">Haemophilus somnus</name>
    <dbReference type="NCBI Taxonomy" id="205914"/>
    <lineage>
        <taxon>Bacteria</taxon>
        <taxon>Pseudomonadati</taxon>
        <taxon>Pseudomonadota</taxon>
        <taxon>Gammaproteobacteria</taxon>
        <taxon>Pasteurellales</taxon>
        <taxon>Pasteurellaceae</taxon>
        <taxon>Histophilus</taxon>
    </lineage>
</organism>
<dbReference type="EMBL" id="CP000436">
    <property type="protein sequence ID" value="ABI25367.1"/>
    <property type="molecule type" value="Genomic_DNA"/>
</dbReference>
<reference evidence="2" key="1">
    <citation type="submission" date="2006-08" db="EMBL/GenBank/DDBJ databases">
        <title>Complete genome sequence of Haemophilus somnus 129PT.</title>
        <authorList>
            <person name="Copeland A."/>
            <person name="Lucas S."/>
            <person name="Lapidus A."/>
            <person name="Barry K."/>
            <person name="Glavina del Rio T."/>
            <person name="Hammon N."/>
            <person name="Dalin E."/>
            <person name="Tice H."/>
            <person name="Pitluck S."/>
            <person name="Brettin T.S."/>
            <person name="Bruce D."/>
            <person name="Challacombe J.F."/>
            <person name="Chertkov O."/>
            <person name="Detter J.C."/>
            <person name="Gilna P."/>
            <person name="Han S."/>
            <person name="Misra M."/>
            <person name="Tapia R."/>
            <person name="Thayer N.N."/>
            <person name="Xie G."/>
            <person name="Inzana T.J."/>
            <person name="Duncan A.J."/>
            <person name="Siddaramppa S."/>
            <person name="Richardson P."/>
        </authorList>
    </citation>
    <scope>NUCLEOTIDE SEQUENCE</scope>
    <source>
        <strain evidence="2">129PT</strain>
    </source>
</reference>
<dbReference type="Gene3D" id="2.10.109.10">
    <property type="entry name" value="Umud Fragment, subunit A"/>
    <property type="match status" value="1"/>
</dbReference>
<proteinExistence type="predicted"/>
<accession>Q0I454</accession>
<dbReference type="SUPFAM" id="SSF51306">
    <property type="entry name" value="LexA/Signal peptidase"/>
    <property type="match status" value="1"/>
</dbReference>
<dbReference type="InterPro" id="IPR015927">
    <property type="entry name" value="Peptidase_S24_S26A/B/C"/>
</dbReference>
<dbReference type="InterPro" id="IPR036286">
    <property type="entry name" value="LexA/Signal_pep-like_sf"/>
</dbReference>
<name>Q0I454_HISS1</name>
<dbReference type="AlphaFoldDB" id="Q0I454"/>
<dbReference type="eggNOG" id="COG2932">
    <property type="taxonomic scope" value="Bacteria"/>
</dbReference>
<feature type="domain" description="Peptidase S24/S26A/S26B/S26C" evidence="1">
    <location>
        <begin position="33"/>
        <end position="133"/>
    </location>
</feature>
<dbReference type="HOGENOM" id="CLU_1782744_0_0_6"/>
<evidence type="ECO:0000313" key="2">
    <source>
        <dbReference type="EMBL" id="ABI25367.1"/>
    </source>
</evidence>
<sequence length="151" mass="17746">MGYANQNISSNINTTLSYQPMPFFIDIEERNRSSHKKLDLNLYCIKHPQQTCFIQVNNPNLLAWNIEQGDILIVEKQNYLSMNDLVVLDLNNQFQIYEFMMHENNEFIFFPLDNKVHSIRTSNWQTLPIIGTVTNTIHQIKPKENQIKFAA</sequence>
<dbReference type="Pfam" id="PF00717">
    <property type="entry name" value="Peptidase_S24"/>
    <property type="match status" value="1"/>
</dbReference>
<dbReference type="KEGG" id="hso:HS_1092"/>
<protein>
    <submittedName>
        <fullName evidence="2">ImpA protein</fullName>
    </submittedName>
</protein>